<dbReference type="Gene3D" id="3.40.830.10">
    <property type="entry name" value="LigB-like"/>
    <property type="match status" value="1"/>
</dbReference>
<dbReference type="InterPro" id="IPR004183">
    <property type="entry name" value="Xdiol_dOase_suB"/>
</dbReference>
<dbReference type="SUPFAM" id="SSF53213">
    <property type="entry name" value="LigB-like"/>
    <property type="match status" value="1"/>
</dbReference>
<evidence type="ECO:0000313" key="3">
    <source>
        <dbReference type="Proteomes" id="UP000230292"/>
    </source>
</evidence>
<accession>A0A2M7H4N8</accession>
<gene>
    <name evidence="2" type="ORF">COW24_01490</name>
</gene>
<dbReference type="GO" id="GO:0008198">
    <property type="term" value="F:ferrous iron binding"/>
    <property type="evidence" value="ECO:0007669"/>
    <property type="project" value="InterPro"/>
</dbReference>
<proteinExistence type="predicted"/>
<reference evidence="2 3" key="1">
    <citation type="submission" date="2017-09" db="EMBL/GenBank/DDBJ databases">
        <title>Depth-based differentiation of microbial function through sediment-hosted aquifers and enrichment of novel symbionts in the deep terrestrial subsurface.</title>
        <authorList>
            <person name="Probst A.J."/>
            <person name="Ladd B."/>
            <person name="Jarett J.K."/>
            <person name="Geller-Mcgrath D.E."/>
            <person name="Sieber C.M."/>
            <person name="Emerson J.B."/>
            <person name="Anantharaman K."/>
            <person name="Thomas B.C."/>
            <person name="Malmstrom R."/>
            <person name="Stieglmeier M."/>
            <person name="Klingl A."/>
            <person name="Woyke T."/>
            <person name="Ryan C.M."/>
            <person name="Banfield J.F."/>
        </authorList>
    </citation>
    <scope>NUCLEOTIDE SEQUENCE [LARGE SCALE GENOMIC DNA]</scope>
    <source>
        <strain evidence="2">CG15_BIG_FIL_POST_REV_8_21_14_020_45_12</strain>
    </source>
</reference>
<dbReference type="EMBL" id="PFGC01000019">
    <property type="protein sequence ID" value="PIW37198.1"/>
    <property type="molecule type" value="Genomic_DNA"/>
</dbReference>
<evidence type="ECO:0000313" key="2">
    <source>
        <dbReference type="EMBL" id="PIW37198.1"/>
    </source>
</evidence>
<dbReference type="GO" id="GO:0016702">
    <property type="term" value="F:oxidoreductase activity, acting on single donors with incorporation of molecular oxygen, incorporation of two atoms of oxygen"/>
    <property type="evidence" value="ECO:0007669"/>
    <property type="project" value="UniProtKB-ARBA"/>
</dbReference>
<protein>
    <recommendedName>
        <fullName evidence="1">Extradiol ring-cleavage dioxygenase class III enzyme subunit B domain-containing protein</fullName>
    </recommendedName>
</protein>
<name>A0A2M7H4N8_9BACT</name>
<organism evidence="2 3">
    <name type="scientific">Candidatus Kerfeldbacteria bacterium CG15_BIG_FIL_POST_REV_8_21_14_020_45_12</name>
    <dbReference type="NCBI Taxonomy" id="2014247"/>
    <lineage>
        <taxon>Bacteria</taxon>
        <taxon>Candidatus Kerfeldiibacteriota</taxon>
    </lineage>
</organism>
<dbReference type="Proteomes" id="UP000230292">
    <property type="component" value="Unassembled WGS sequence"/>
</dbReference>
<feature type="domain" description="Extradiol ring-cleavage dioxygenase class III enzyme subunit B" evidence="1">
    <location>
        <begin position="26"/>
        <end position="240"/>
    </location>
</feature>
<dbReference type="AlphaFoldDB" id="A0A2M7H4N8"/>
<comment type="caution">
    <text evidence="2">The sequence shown here is derived from an EMBL/GenBank/DDBJ whole genome shotgun (WGS) entry which is preliminary data.</text>
</comment>
<sequence length="252" mass="26888">MPIVFTSIVPSTPGILGDIKTASSGESATVKALKELEGELYFMKPDTVIVISEHGSEVPELFNATIAGQMKSSLSDRQFIGDVGLTTHLKEAIDTGQHEVPMTIIAPSVLSVEVSSPLEIMLDHLDETKVVVMTTSQLGLENHVEFGRFLHHELLQSNSRIAVIAAGNFGASEIDEVNASAFQATAIQSIVSNNPSEILKTNPDLVKNSAADILNPLAVLVGVMETLNVKASVMSQESSHGVMNVVVNFVIQ</sequence>
<evidence type="ECO:0000259" key="1">
    <source>
        <dbReference type="Pfam" id="PF02900"/>
    </source>
</evidence>
<dbReference type="Pfam" id="PF02900">
    <property type="entry name" value="LigB"/>
    <property type="match status" value="1"/>
</dbReference>